<dbReference type="STRING" id="290338.CKO_04103"/>
<reference evidence="1 2" key="1">
    <citation type="submission" date="2007-08" db="EMBL/GenBank/DDBJ databases">
        <authorList>
            <consortium name="The Citrobacter koseri Genome Sequencing Project"/>
            <person name="McClelland M."/>
            <person name="Sanderson E.K."/>
            <person name="Porwollik S."/>
            <person name="Spieth J."/>
            <person name="Clifton W.S."/>
            <person name="Latreille P."/>
            <person name="Courtney L."/>
            <person name="Wang C."/>
            <person name="Pepin K."/>
            <person name="Bhonagiri V."/>
            <person name="Nash W."/>
            <person name="Johnson M."/>
            <person name="Thiruvilangam P."/>
            <person name="Wilson R."/>
        </authorList>
    </citation>
    <scope>NUCLEOTIDE SEQUENCE [LARGE SCALE GENOMIC DNA]</scope>
    <source>
        <strain evidence="2">ATCC BAA-895 / CDC 4225-83 / SGSC4696</strain>
    </source>
</reference>
<evidence type="ECO:0000313" key="1">
    <source>
        <dbReference type="EMBL" id="ABV15169.1"/>
    </source>
</evidence>
<proteinExistence type="predicted"/>
<keyword evidence="2" id="KW-1185">Reference proteome</keyword>
<evidence type="ECO:0000313" key="2">
    <source>
        <dbReference type="Proteomes" id="UP000008148"/>
    </source>
</evidence>
<dbReference type="HOGENOM" id="CLU_185903_0_0_6"/>
<dbReference type="EMBL" id="CP000822">
    <property type="protein sequence ID" value="ABV15169.1"/>
    <property type="molecule type" value="Genomic_DNA"/>
</dbReference>
<accession>A8ANV6</accession>
<dbReference type="KEGG" id="cko:CKO_04103"/>
<gene>
    <name evidence="1" type="ordered locus">CKO_04103</name>
</gene>
<dbReference type="AlphaFoldDB" id="A8ANV6"/>
<organism evidence="1 2">
    <name type="scientific">Citrobacter koseri (strain ATCC BAA-895 / CDC 4225-83 / SGSC4696)</name>
    <dbReference type="NCBI Taxonomy" id="290338"/>
    <lineage>
        <taxon>Bacteria</taxon>
        <taxon>Pseudomonadati</taxon>
        <taxon>Pseudomonadota</taxon>
        <taxon>Gammaproteobacteria</taxon>
        <taxon>Enterobacterales</taxon>
        <taxon>Enterobacteriaceae</taxon>
        <taxon>Citrobacter</taxon>
    </lineage>
</organism>
<dbReference type="Proteomes" id="UP000008148">
    <property type="component" value="Chromosome"/>
</dbReference>
<name>A8ANV6_CITK8</name>
<protein>
    <submittedName>
        <fullName evidence="1">Uncharacterized protein</fullName>
    </submittedName>
</protein>
<sequence length="93" mass="9672">MGGGVISIPELVLDGALPLTELTGAGGFEELEQPASHSETSDNAAMRLTVNFGLPALIYPPGKIWLTTSDVITVQGIGLDAGNVPTIRLPFIK</sequence>